<reference evidence="3 4" key="1">
    <citation type="submission" date="2018-04" db="EMBL/GenBank/DDBJ databases">
        <title>Genomic Encyclopedia of Archaeal and Bacterial Type Strains, Phase II (KMG-II): from individual species to whole genera.</title>
        <authorList>
            <person name="Goeker M."/>
        </authorList>
    </citation>
    <scope>NUCLEOTIDE SEQUENCE [LARGE SCALE GENOMIC DNA]</scope>
    <source>
        <strain evidence="3 4">DSM 5822</strain>
    </source>
</reference>
<dbReference type="GO" id="GO:0004519">
    <property type="term" value="F:endonuclease activity"/>
    <property type="evidence" value="ECO:0007669"/>
    <property type="project" value="UniProtKB-KW"/>
</dbReference>
<dbReference type="InterPro" id="IPR035901">
    <property type="entry name" value="GIY-YIG_endonuc_sf"/>
</dbReference>
<dbReference type="InterPro" id="IPR050190">
    <property type="entry name" value="UPF0213_domain"/>
</dbReference>
<dbReference type="OrthoDB" id="9807770at2"/>
<comment type="similarity">
    <text evidence="1">Belongs to the UPF0213 family.</text>
</comment>
<gene>
    <name evidence="3" type="ORF">C8N29_11523</name>
</gene>
<dbReference type="PANTHER" id="PTHR34477:SF1">
    <property type="entry name" value="UPF0213 PROTEIN YHBQ"/>
    <property type="match status" value="1"/>
</dbReference>
<name>A0A2T5IVL0_9GAMM</name>
<dbReference type="SUPFAM" id="SSF82771">
    <property type="entry name" value="GIY-YIG endonuclease"/>
    <property type="match status" value="1"/>
</dbReference>
<protein>
    <submittedName>
        <fullName evidence="3">Putative endonuclease</fullName>
    </submittedName>
</protein>
<evidence type="ECO:0000256" key="1">
    <source>
        <dbReference type="ARBA" id="ARBA00007435"/>
    </source>
</evidence>
<keyword evidence="4" id="KW-1185">Reference proteome</keyword>
<comment type="caution">
    <text evidence="3">The sequence shown here is derived from an EMBL/GenBank/DDBJ whole genome shotgun (WGS) entry which is preliminary data.</text>
</comment>
<dbReference type="PANTHER" id="PTHR34477">
    <property type="entry name" value="UPF0213 PROTEIN YHBQ"/>
    <property type="match status" value="1"/>
</dbReference>
<keyword evidence="3" id="KW-0540">Nuclease</keyword>
<organism evidence="3 4">
    <name type="scientific">Agitococcus lubricus</name>
    <dbReference type="NCBI Taxonomy" id="1077255"/>
    <lineage>
        <taxon>Bacteria</taxon>
        <taxon>Pseudomonadati</taxon>
        <taxon>Pseudomonadota</taxon>
        <taxon>Gammaproteobacteria</taxon>
        <taxon>Moraxellales</taxon>
        <taxon>Moraxellaceae</taxon>
        <taxon>Agitococcus</taxon>
    </lineage>
</organism>
<dbReference type="Gene3D" id="3.40.1440.10">
    <property type="entry name" value="GIY-YIG endonuclease"/>
    <property type="match status" value="1"/>
</dbReference>
<dbReference type="PROSITE" id="PS50164">
    <property type="entry name" value="GIY_YIG"/>
    <property type="match status" value="1"/>
</dbReference>
<keyword evidence="3" id="KW-0255">Endonuclease</keyword>
<dbReference type="RefSeq" id="WP_107866548.1">
    <property type="nucleotide sequence ID" value="NZ_QAON01000015.1"/>
</dbReference>
<evidence type="ECO:0000313" key="4">
    <source>
        <dbReference type="Proteomes" id="UP000244223"/>
    </source>
</evidence>
<keyword evidence="3" id="KW-0378">Hydrolase</keyword>
<proteinExistence type="inferred from homology"/>
<dbReference type="Proteomes" id="UP000244223">
    <property type="component" value="Unassembled WGS sequence"/>
</dbReference>
<dbReference type="EMBL" id="QAON01000015">
    <property type="protein sequence ID" value="PTQ87938.1"/>
    <property type="molecule type" value="Genomic_DNA"/>
</dbReference>
<dbReference type="InterPro" id="IPR000305">
    <property type="entry name" value="GIY-YIG_endonuc"/>
</dbReference>
<evidence type="ECO:0000259" key="2">
    <source>
        <dbReference type="PROSITE" id="PS50164"/>
    </source>
</evidence>
<feature type="domain" description="GIY-YIG" evidence="2">
    <location>
        <begin position="1"/>
        <end position="76"/>
    </location>
</feature>
<dbReference type="AlphaFoldDB" id="A0A2T5IVL0"/>
<dbReference type="Pfam" id="PF01541">
    <property type="entry name" value="GIY-YIG"/>
    <property type="match status" value="1"/>
</dbReference>
<dbReference type="CDD" id="cd10456">
    <property type="entry name" value="GIY-YIG_UPF0213"/>
    <property type="match status" value="1"/>
</dbReference>
<sequence>MKGYLYILQCADGSYYTGSTTNIQLRLWQHQQGEGAKHTAKRLPVKLVYTEEFDRIDAAFYREKQVQGWSRKKKEALIVGKFNQLPSLSQCQNQSHYKNFNSH</sequence>
<evidence type="ECO:0000313" key="3">
    <source>
        <dbReference type="EMBL" id="PTQ87938.1"/>
    </source>
</evidence>
<accession>A0A2T5IVL0</accession>